<protein>
    <submittedName>
        <fullName evidence="1">Uncharacterized protein</fullName>
    </submittedName>
</protein>
<evidence type="ECO:0000313" key="2">
    <source>
        <dbReference type="Proteomes" id="UP001060085"/>
    </source>
</evidence>
<organism evidence="1 2">
    <name type="scientific">Catharanthus roseus</name>
    <name type="common">Madagascar periwinkle</name>
    <name type="synonym">Vinca rosea</name>
    <dbReference type="NCBI Taxonomy" id="4058"/>
    <lineage>
        <taxon>Eukaryota</taxon>
        <taxon>Viridiplantae</taxon>
        <taxon>Streptophyta</taxon>
        <taxon>Embryophyta</taxon>
        <taxon>Tracheophyta</taxon>
        <taxon>Spermatophyta</taxon>
        <taxon>Magnoliopsida</taxon>
        <taxon>eudicotyledons</taxon>
        <taxon>Gunneridae</taxon>
        <taxon>Pentapetalae</taxon>
        <taxon>asterids</taxon>
        <taxon>lamiids</taxon>
        <taxon>Gentianales</taxon>
        <taxon>Apocynaceae</taxon>
        <taxon>Rauvolfioideae</taxon>
        <taxon>Vinceae</taxon>
        <taxon>Catharanthinae</taxon>
        <taxon>Catharanthus</taxon>
    </lineage>
</organism>
<name>A0ACC0CAW5_CATRO</name>
<keyword evidence="2" id="KW-1185">Reference proteome</keyword>
<sequence length="152" mass="16808">MPTNAELNSTWEVLIKDYRASEEQQKSEILGLRTEVQAIKSNIQEFKGSMEDMKATTEYLSTSIYGKKPMGPNPWTNQTMCPAPKQTKSPSTSIYSKLAVILFYSLSDAIRVAAQIEDITARSSHKATAQKGLQLKQAAYSWGIITSIVTVG</sequence>
<proteinExistence type="predicted"/>
<gene>
    <name evidence="1" type="ORF">M9H77_03315</name>
</gene>
<evidence type="ECO:0000313" key="1">
    <source>
        <dbReference type="EMBL" id="KAI5682087.1"/>
    </source>
</evidence>
<comment type="caution">
    <text evidence="1">The sequence shown here is derived from an EMBL/GenBank/DDBJ whole genome shotgun (WGS) entry which is preliminary data.</text>
</comment>
<dbReference type="EMBL" id="CM044701">
    <property type="protein sequence ID" value="KAI5682087.1"/>
    <property type="molecule type" value="Genomic_DNA"/>
</dbReference>
<dbReference type="Proteomes" id="UP001060085">
    <property type="component" value="Linkage Group LG01"/>
</dbReference>
<reference evidence="2" key="1">
    <citation type="journal article" date="2023" name="Nat. Plants">
        <title>Single-cell RNA sequencing provides a high-resolution roadmap for understanding the multicellular compartmentation of specialized metabolism.</title>
        <authorList>
            <person name="Sun S."/>
            <person name="Shen X."/>
            <person name="Li Y."/>
            <person name="Li Y."/>
            <person name="Wang S."/>
            <person name="Li R."/>
            <person name="Zhang H."/>
            <person name="Shen G."/>
            <person name="Guo B."/>
            <person name="Wei J."/>
            <person name="Xu J."/>
            <person name="St-Pierre B."/>
            <person name="Chen S."/>
            <person name="Sun C."/>
        </authorList>
    </citation>
    <scope>NUCLEOTIDE SEQUENCE [LARGE SCALE GENOMIC DNA]</scope>
</reference>
<accession>A0ACC0CAW5</accession>